<comment type="caution">
    <text evidence="6">The sequence shown here is derived from an EMBL/GenBank/DDBJ whole genome shotgun (WGS) entry which is preliminary data.</text>
</comment>
<dbReference type="InterPro" id="IPR015815">
    <property type="entry name" value="HIBADH-related"/>
</dbReference>
<dbReference type="InterPro" id="IPR008927">
    <property type="entry name" value="6-PGluconate_DH-like_C_sf"/>
</dbReference>
<evidence type="ECO:0000256" key="3">
    <source>
        <dbReference type="ARBA" id="ARBA00023027"/>
    </source>
</evidence>
<dbReference type="NCBIfam" id="TIGR01505">
    <property type="entry name" value="tartro_sem_red"/>
    <property type="match status" value="1"/>
</dbReference>
<protein>
    <submittedName>
        <fullName evidence="6">2-hydroxy-3-oxopropionate reductase</fullName>
        <ecNumber evidence="6">1.1.1.60</ecNumber>
    </submittedName>
</protein>
<dbReference type="Pfam" id="PF03446">
    <property type="entry name" value="NAD_binding_2"/>
    <property type="match status" value="1"/>
</dbReference>
<keyword evidence="7" id="KW-1185">Reference proteome</keyword>
<keyword evidence="2 6" id="KW-0560">Oxidoreductase</keyword>
<evidence type="ECO:0000256" key="1">
    <source>
        <dbReference type="ARBA" id="ARBA00009080"/>
    </source>
</evidence>
<dbReference type="InterPro" id="IPR002204">
    <property type="entry name" value="3-OH-isobutyrate_DH-rel_CS"/>
</dbReference>
<dbReference type="PROSITE" id="PS00895">
    <property type="entry name" value="3_HYDROXYISOBUT_DH"/>
    <property type="match status" value="1"/>
</dbReference>
<comment type="similarity">
    <text evidence="1">Belongs to the HIBADH-related family.</text>
</comment>
<proteinExistence type="inferred from homology"/>
<dbReference type="SUPFAM" id="SSF48179">
    <property type="entry name" value="6-phosphogluconate dehydrogenase C-terminal domain-like"/>
    <property type="match status" value="1"/>
</dbReference>
<organism evidence="6 7">
    <name type="scientific">Actinoplanes subglobosus</name>
    <dbReference type="NCBI Taxonomy" id="1547892"/>
    <lineage>
        <taxon>Bacteria</taxon>
        <taxon>Bacillati</taxon>
        <taxon>Actinomycetota</taxon>
        <taxon>Actinomycetes</taxon>
        <taxon>Micromonosporales</taxon>
        <taxon>Micromonosporaceae</taxon>
        <taxon>Actinoplanes</taxon>
    </lineage>
</organism>
<sequence length="300" mass="30203">MTTVGFIGLGIMGAPMAVNLAKAGFDVIGYDVVPPRNGFLTQAGGRIATNVAEVVQKADVVVTMVRDSADVETVALGEQGILAHARAGQLYIDMSSIAPATSRAVAAAAAPLRVRVLDAPVSGGEAGAIEGSLSIMVGGGADDFAAALPILEVVGATVVHVGPHGAGQTVKAANQLIVAGTIELVAEAIVFLEAHAVDTEAAIRVLAGGLAGNRILDRKAAGMLARRFEPGFRIDLHHKDMGIVTAAARDAGVVIPLGAAVAQLIAALKARGDGGLDHSALLKLVDELSGRSGQVPSSLS</sequence>
<dbReference type="EMBL" id="JBHSBL010000013">
    <property type="protein sequence ID" value="MFC4065886.1"/>
    <property type="molecule type" value="Genomic_DNA"/>
</dbReference>
<dbReference type="PANTHER" id="PTHR43060:SF15">
    <property type="entry name" value="3-HYDROXYISOBUTYRATE DEHYDROGENASE-LIKE 1, MITOCHONDRIAL-RELATED"/>
    <property type="match status" value="1"/>
</dbReference>
<dbReference type="InterPro" id="IPR006398">
    <property type="entry name" value="Tartro_sem_red"/>
</dbReference>
<dbReference type="InterPro" id="IPR029154">
    <property type="entry name" value="HIBADH-like_NADP-bd"/>
</dbReference>
<evidence type="ECO:0000313" key="6">
    <source>
        <dbReference type="EMBL" id="MFC4065886.1"/>
    </source>
</evidence>
<dbReference type="Gene3D" id="3.40.50.720">
    <property type="entry name" value="NAD(P)-binding Rossmann-like Domain"/>
    <property type="match status" value="1"/>
</dbReference>
<name>A0ABV8IPJ3_9ACTN</name>
<dbReference type="InterPro" id="IPR006115">
    <property type="entry name" value="6PGDH_NADP-bd"/>
</dbReference>
<evidence type="ECO:0000259" key="5">
    <source>
        <dbReference type="Pfam" id="PF14833"/>
    </source>
</evidence>
<dbReference type="EC" id="1.1.1.60" evidence="6"/>
<evidence type="ECO:0000256" key="2">
    <source>
        <dbReference type="ARBA" id="ARBA00023002"/>
    </source>
</evidence>
<feature type="domain" description="3-hydroxyisobutyrate dehydrogenase-like NAD-binding" evidence="5">
    <location>
        <begin position="165"/>
        <end position="284"/>
    </location>
</feature>
<accession>A0ABV8IPJ3</accession>
<dbReference type="SUPFAM" id="SSF51735">
    <property type="entry name" value="NAD(P)-binding Rossmann-fold domains"/>
    <property type="match status" value="1"/>
</dbReference>
<dbReference type="RefSeq" id="WP_378066871.1">
    <property type="nucleotide sequence ID" value="NZ_JBHSBL010000013.1"/>
</dbReference>
<dbReference type="InterPro" id="IPR036291">
    <property type="entry name" value="NAD(P)-bd_dom_sf"/>
</dbReference>
<gene>
    <name evidence="6" type="ORF">ACFO0C_13170</name>
</gene>
<dbReference type="GO" id="GO:0008679">
    <property type="term" value="F:2-hydroxy-3-oxopropionate reductase activity"/>
    <property type="evidence" value="ECO:0007669"/>
    <property type="project" value="UniProtKB-EC"/>
</dbReference>
<dbReference type="PIRSF" id="PIRSF000103">
    <property type="entry name" value="HIBADH"/>
    <property type="match status" value="1"/>
</dbReference>
<dbReference type="Gene3D" id="1.10.1040.10">
    <property type="entry name" value="N-(1-d-carboxylethyl)-l-norvaline Dehydrogenase, domain 2"/>
    <property type="match status" value="1"/>
</dbReference>
<dbReference type="Proteomes" id="UP001595867">
    <property type="component" value="Unassembled WGS sequence"/>
</dbReference>
<evidence type="ECO:0000259" key="4">
    <source>
        <dbReference type="Pfam" id="PF03446"/>
    </source>
</evidence>
<keyword evidence="3" id="KW-0520">NAD</keyword>
<evidence type="ECO:0000313" key="7">
    <source>
        <dbReference type="Proteomes" id="UP001595867"/>
    </source>
</evidence>
<feature type="domain" description="6-phosphogluconate dehydrogenase NADP-binding" evidence="4">
    <location>
        <begin position="3"/>
        <end position="162"/>
    </location>
</feature>
<dbReference type="InterPro" id="IPR013328">
    <property type="entry name" value="6PGD_dom2"/>
</dbReference>
<reference evidence="7" key="1">
    <citation type="journal article" date="2019" name="Int. J. Syst. Evol. Microbiol.">
        <title>The Global Catalogue of Microorganisms (GCM) 10K type strain sequencing project: providing services to taxonomists for standard genome sequencing and annotation.</title>
        <authorList>
            <consortium name="The Broad Institute Genomics Platform"/>
            <consortium name="The Broad Institute Genome Sequencing Center for Infectious Disease"/>
            <person name="Wu L."/>
            <person name="Ma J."/>
        </authorList>
    </citation>
    <scope>NUCLEOTIDE SEQUENCE [LARGE SCALE GENOMIC DNA]</scope>
    <source>
        <strain evidence="7">TBRC 5832</strain>
    </source>
</reference>
<dbReference type="Pfam" id="PF14833">
    <property type="entry name" value="NAD_binding_11"/>
    <property type="match status" value="1"/>
</dbReference>
<dbReference type="PANTHER" id="PTHR43060">
    <property type="entry name" value="3-HYDROXYISOBUTYRATE DEHYDROGENASE-LIKE 1, MITOCHONDRIAL-RELATED"/>
    <property type="match status" value="1"/>
</dbReference>